<feature type="domain" description="REM-1" evidence="5">
    <location>
        <begin position="44"/>
        <end position="118"/>
    </location>
</feature>
<dbReference type="SMART" id="SM01041">
    <property type="entry name" value="BRO1"/>
    <property type="match status" value="1"/>
</dbReference>
<dbReference type="InterPro" id="IPR047138">
    <property type="entry name" value="RHPN1_2"/>
</dbReference>
<evidence type="ECO:0000313" key="7">
    <source>
        <dbReference type="Proteomes" id="UP000694546"/>
    </source>
</evidence>
<accession>A0A8C4ZIQ9</accession>
<dbReference type="GO" id="GO:0051497">
    <property type="term" value="P:negative regulation of stress fiber assembly"/>
    <property type="evidence" value="ECO:0007669"/>
    <property type="project" value="TreeGrafter"/>
</dbReference>
<evidence type="ECO:0000256" key="2">
    <source>
        <dbReference type="PROSITE-ProRule" id="PRU01207"/>
    </source>
</evidence>
<dbReference type="Gene3D" id="1.25.40.280">
    <property type="entry name" value="alix/aip1 like domains"/>
    <property type="match status" value="1"/>
</dbReference>
<dbReference type="Proteomes" id="UP000694546">
    <property type="component" value="Chromosome 14"/>
</dbReference>
<comment type="similarity">
    <text evidence="1">Belongs to the RHPN family.</text>
</comment>
<dbReference type="CDD" id="cd06712">
    <property type="entry name" value="PDZ_rhophilin-like"/>
    <property type="match status" value="1"/>
</dbReference>
<dbReference type="InterPro" id="IPR038499">
    <property type="entry name" value="BRO1_sf"/>
</dbReference>
<evidence type="ECO:0000256" key="1">
    <source>
        <dbReference type="ARBA" id="ARBA00010369"/>
    </source>
</evidence>
<dbReference type="InterPro" id="IPR011072">
    <property type="entry name" value="HR1_rho-bd"/>
</dbReference>
<dbReference type="PROSITE" id="PS51180">
    <property type="entry name" value="BRO1"/>
    <property type="match status" value="1"/>
</dbReference>
<proteinExistence type="inferred from homology"/>
<dbReference type="InterPro" id="IPR036274">
    <property type="entry name" value="HR1_rpt_sf"/>
</dbReference>
<dbReference type="PROSITE" id="PS50106">
    <property type="entry name" value="PDZ"/>
    <property type="match status" value="1"/>
</dbReference>
<dbReference type="Pfam" id="PF03097">
    <property type="entry name" value="BRO1"/>
    <property type="match status" value="1"/>
</dbReference>
<dbReference type="SUPFAM" id="SSF50156">
    <property type="entry name" value="PDZ domain-like"/>
    <property type="match status" value="1"/>
</dbReference>
<dbReference type="PANTHER" id="PTHR23031:SF5">
    <property type="entry name" value="RHOPHILIN-2-RELATED"/>
    <property type="match status" value="1"/>
</dbReference>
<evidence type="ECO:0000259" key="5">
    <source>
        <dbReference type="PROSITE" id="PS51860"/>
    </source>
</evidence>
<reference evidence="6" key="1">
    <citation type="submission" date="2025-08" db="UniProtKB">
        <authorList>
            <consortium name="Ensembl"/>
        </authorList>
    </citation>
    <scope>IDENTIFICATION</scope>
</reference>
<reference evidence="6" key="2">
    <citation type="submission" date="2025-09" db="UniProtKB">
        <authorList>
            <consortium name="Ensembl"/>
        </authorList>
    </citation>
    <scope>IDENTIFICATION</scope>
</reference>
<evidence type="ECO:0000313" key="6">
    <source>
        <dbReference type="Ensembl" id="ENSGMOP00000014167.2"/>
    </source>
</evidence>
<dbReference type="GO" id="GO:0007165">
    <property type="term" value="P:signal transduction"/>
    <property type="evidence" value="ECO:0007669"/>
    <property type="project" value="InterPro"/>
</dbReference>
<dbReference type="InterPro" id="IPR001478">
    <property type="entry name" value="PDZ"/>
</dbReference>
<evidence type="ECO:0000259" key="3">
    <source>
        <dbReference type="PROSITE" id="PS50106"/>
    </source>
</evidence>
<dbReference type="AlphaFoldDB" id="A0A8C4ZIQ9"/>
<dbReference type="InterPro" id="IPR036034">
    <property type="entry name" value="PDZ_sf"/>
</dbReference>
<feature type="domain" description="PDZ" evidence="3">
    <location>
        <begin position="513"/>
        <end position="575"/>
    </location>
</feature>
<dbReference type="InterPro" id="IPR004328">
    <property type="entry name" value="BRO1_dom"/>
</dbReference>
<dbReference type="CDD" id="cd11633">
    <property type="entry name" value="HR1_Rhophilin-1"/>
    <property type="match status" value="1"/>
</dbReference>
<dbReference type="Gene3D" id="1.10.287.160">
    <property type="entry name" value="HR1 repeat"/>
    <property type="match status" value="1"/>
</dbReference>
<dbReference type="Pfam" id="PF02185">
    <property type="entry name" value="HR1"/>
    <property type="match status" value="1"/>
</dbReference>
<evidence type="ECO:0000259" key="4">
    <source>
        <dbReference type="PROSITE" id="PS51180"/>
    </source>
</evidence>
<organism evidence="6 7">
    <name type="scientific">Gadus morhua</name>
    <name type="common">Atlantic cod</name>
    <dbReference type="NCBI Taxonomy" id="8049"/>
    <lineage>
        <taxon>Eukaryota</taxon>
        <taxon>Metazoa</taxon>
        <taxon>Chordata</taxon>
        <taxon>Craniata</taxon>
        <taxon>Vertebrata</taxon>
        <taxon>Euteleostomi</taxon>
        <taxon>Actinopterygii</taxon>
        <taxon>Neopterygii</taxon>
        <taxon>Teleostei</taxon>
        <taxon>Neoteleostei</taxon>
        <taxon>Acanthomorphata</taxon>
        <taxon>Zeiogadaria</taxon>
        <taxon>Gadariae</taxon>
        <taxon>Gadiformes</taxon>
        <taxon>Gadoidei</taxon>
        <taxon>Gadidae</taxon>
        <taxon>Gadus</taxon>
    </lineage>
</organism>
<dbReference type="PANTHER" id="PTHR23031">
    <property type="entry name" value="RHOPHILIN"/>
    <property type="match status" value="1"/>
</dbReference>
<dbReference type="SMART" id="SM00228">
    <property type="entry name" value="PDZ"/>
    <property type="match status" value="1"/>
</dbReference>
<feature type="domain" description="BRO1" evidence="4">
    <location>
        <begin position="129"/>
        <end position="493"/>
    </location>
</feature>
<gene>
    <name evidence="6" type="primary">rhpn2</name>
</gene>
<name>A0A8C4ZIQ9_GADMO</name>
<keyword evidence="2" id="KW-0175">Coiled coil</keyword>
<dbReference type="Pfam" id="PF00595">
    <property type="entry name" value="PDZ"/>
    <property type="match status" value="1"/>
</dbReference>
<dbReference type="GeneTree" id="ENSGT00940000153837"/>
<dbReference type="Gene3D" id="2.30.42.10">
    <property type="match status" value="1"/>
</dbReference>
<keyword evidence="7" id="KW-1185">Reference proteome</keyword>
<protein>
    <submittedName>
        <fullName evidence="6">Rhophilin, Rho GTPase binding protein 2</fullName>
    </submittedName>
</protein>
<dbReference type="Ensembl" id="ENSGMOT00000014532.2">
    <property type="protein sequence ID" value="ENSGMOP00000014167.2"/>
    <property type="gene ID" value="ENSGMOG00000013243.2"/>
</dbReference>
<dbReference type="PROSITE" id="PS51860">
    <property type="entry name" value="REM_1"/>
    <property type="match status" value="1"/>
</dbReference>
<sequence>MTDTILPKGIGEGCGEKPYFKKIENADLKQSAVSGRNCQFQGCNPFAQTGRSKLQNQRAGVNQQIIKQMRMRAGAENLLKATNNNKVREMVGLELSYVNSNLQLLMEELEALNSSVDVYQSPQEMSNIPLIPLGLKETKEVDFSVAFKDFILEHYSEDGNDYEDEIADLMDLRQACRTPARSEAGMELLAKYYNTLPLMESRFFTPNRQSGLFFTWYDSFTGVPLCQQNISLEKASVLFNMAALFTQIGTRSNRQTLTGLDQAVTSFQKAAGVLNHLRDTFTHIPSYDLSPAMLAMLSSMMLAQAQECLFERSVLPGIRNHFLSLLRMAQEAAKVSDIYDQVHQSMVQTPIKDNVPLFWSSMCQVKTNHYRSLAHYFLATALLDHQRKNDPSQNLLEEERRLIGKAHLRRAVMSHEEALRVHGLCRHLKKLDVLEEILQASLERSKDKFSANDNKDEFTDYMEAPDIICDAHPELPSNTKVKVKDFFQRLGPLSFFNAKQRWTAPRSLRLVPKDGELGFTLKGEPPVQVVSLNPSCAAAVNGLKEGDYIVAVGDIDCKGMSVSQVIGLLKDVGEEGVDLRVPRPLAPPVGHTKSATYCGLPKTYSMICLAYDQEDKSAKGGKVTKKPSFLSWGLKNRLKSASTLSLPSAEYSSTLPWNKTCTTFPGSSSFNDSSLY</sequence>
<dbReference type="SMART" id="SM00742">
    <property type="entry name" value="Hr1"/>
    <property type="match status" value="1"/>
</dbReference>
<dbReference type="SUPFAM" id="SSF46585">
    <property type="entry name" value="HR1 repeat"/>
    <property type="match status" value="1"/>
</dbReference>